<comment type="subcellular location">
    <subcellularLocation>
        <location evidence="1">Cell membrane</location>
        <topology evidence="1">Multi-pass membrane protein</topology>
    </subcellularLocation>
</comment>
<dbReference type="Proteomes" id="UP000075391">
    <property type="component" value="Unassembled WGS sequence"/>
</dbReference>
<reference evidence="11 12" key="1">
    <citation type="submission" date="2016-03" db="EMBL/GenBank/DDBJ databases">
        <authorList>
            <person name="Ploux O."/>
        </authorList>
    </citation>
    <scope>NUCLEOTIDE SEQUENCE [LARGE SCALE GENOMIC DNA]</scope>
    <source>
        <strain evidence="11 12">BER2</strain>
    </source>
</reference>
<dbReference type="Gene3D" id="3.40.30.10">
    <property type="entry name" value="Glutaredoxin"/>
    <property type="match status" value="1"/>
</dbReference>
<evidence type="ECO:0000256" key="8">
    <source>
        <dbReference type="SAM" id="MobiDB-lite"/>
    </source>
</evidence>
<evidence type="ECO:0000256" key="3">
    <source>
        <dbReference type="ARBA" id="ARBA00022475"/>
    </source>
</evidence>
<feature type="transmembrane region" description="Helical" evidence="9">
    <location>
        <begin position="77"/>
        <end position="99"/>
    </location>
</feature>
<sequence>MTFTWLGLFAAGLGTFISPCVLPMVPVVAANYIMTEGTSKFARVRATLLFSLGFLLTFTLMGMSLPFVTDFLGESKVYLLIISGIIILLYGLKMSGLVLKNSDDSKAFSWMSRSAYLPDIKKYFPKSLHGFIFGATFGLAWTPCVGPILGGVLAYVATKDRTLWESALMMLTFGSGVVAPFVALAFGGEVVSEKLKAIRKYLPKIEEATGYGLMILGVFILTQSNLPAVFEKETAVTEVEFVSSTGEKLTLNDSKLAPHKLLFFHTDTCPVCHAMESYLPAVEAECNSKNVQIVRVNVGKAENQKIADLFNVRAVPTVSLISPEGKELAHSVGYQSETKLRQGLDMIPHTTCMKKHKVPPAVTPPSEFNEGQSCDDSGNGLTC</sequence>
<dbReference type="InterPro" id="IPR036249">
    <property type="entry name" value="Thioredoxin-like_sf"/>
</dbReference>
<dbReference type="GO" id="GO:0005886">
    <property type="term" value="C:plasma membrane"/>
    <property type="evidence" value="ECO:0007669"/>
    <property type="project" value="UniProtKB-SubCell"/>
</dbReference>
<feature type="transmembrane region" description="Helical" evidence="9">
    <location>
        <begin position="6"/>
        <end position="34"/>
    </location>
</feature>
<keyword evidence="5" id="KW-0201">Cytochrome c-type biogenesis</keyword>
<dbReference type="PANTHER" id="PTHR31272:SF9">
    <property type="entry name" value="BLL1027 PROTEIN"/>
    <property type="match status" value="1"/>
</dbReference>
<comment type="caution">
    <text evidence="11">The sequence shown here is derived from an EMBL/GenBank/DDBJ whole genome shotgun (WGS) entry which is preliminary data.</text>
</comment>
<dbReference type="InterPro" id="IPR003834">
    <property type="entry name" value="Cyt_c_assmbl_TM_dom"/>
</dbReference>
<evidence type="ECO:0000256" key="4">
    <source>
        <dbReference type="ARBA" id="ARBA00022692"/>
    </source>
</evidence>
<evidence type="ECO:0000256" key="9">
    <source>
        <dbReference type="SAM" id="Phobius"/>
    </source>
</evidence>
<dbReference type="InterPro" id="IPR013766">
    <property type="entry name" value="Thioredoxin_domain"/>
</dbReference>
<dbReference type="InterPro" id="IPR012336">
    <property type="entry name" value="Thioredoxin-like_fold"/>
</dbReference>
<keyword evidence="3" id="KW-1003">Cell membrane</keyword>
<gene>
    <name evidence="11" type="ORF">AZI85_06305</name>
</gene>
<name>A0A150WFL6_BDEBC</name>
<evidence type="ECO:0000256" key="1">
    <source>
        <dbReference type="ARBA" id="ARBA00004651"/>
    </source>
</evidence>
<feature type="domain" description="Thioredoxin" evidence="10">
    <location>
        <begin position="220"/>
        <end position="349"/>
    </location>
</feature>
<feature type="transmembrane region" description="Helical" evidence="9">
    <location>
        <begin position="46"/>
        <end position="65"/>
    </location>
</feature>
<dbReference type="GO" id="GO:0017004">
    <property type="term" value="P:cytochrome complex assembly"/>
    <property type="evidence" value="ECO:0007669"/>
    <property type="project" value="UniProtKB-KW"/>
</dbReference>
<evidence type="ECO:0000259" key="10">
    <source>
        <dbReference type="PROSITE" id="PS51352"/>
    </source>
</evidence>
<dbReference type="Pfam" id="PF02683">
    <property type="entry name" value="DsbD_TM"/>
    <property type="match status" value="1"/>
</dbReference>
<dbReference type="EMBL" id="LUKF01000016">
    <property type="protein sequence ID" value="KYG61826.1"/>
    <property type="molecule type" value="Genomic_DNA"/>
</dbReference>
<evidence type="ECO:0000256" key="5">
    <source>
        <dbReference type="ARBA" id="ARBA00022748"/>
    </source>
</evidence>
<comment type="similarity">
    <text evidence="2">Belongs to the DsbD family.</text>
</comment>
<dbReference type="RefSeq" id="WP_081110978.1">
    <property type="nucleotide sequence ID" value="NZ_LUKF01000016.1"/>
</dbReference>
<evidence type="ECO:0000313" key="12">
    <source>
        <dbReference type="Proteomes" id="UP000075391"/>
    </source>
</evidence>
<dbReference type="OrthoDB" id="9803065at2"/>
<dbReference type="InterPro" id="IPR051790">
    <property type="entry name" value="Cytochrome_c-biogenesis_DsbD"/>
</dbReference>
<dbReference type="PANTHER" id="PTHR31272">
    <property type="entry name" value="CYTOCHROME C-TYPE BIOGENESIS PROTEIN HI_1454-RELATED"/>
    <property type="match status" value="1"/>
</dbReference>
<dbReference type="Pfam" id="PF13098">
    <property type="entry name" value="Thioredoxin_2"/>
    <property type="match status" value="1"/>
</dbReference>
<protein>
    <recommendedName>
        <fullName evidence="10">Thioredoxin domain-containing protein</fullName>
    </recommendedName>
</protein>
<dbReference type="SUPFAM" id="SSF52833">
    <property type="entry name" value="Thioredoxin-like"/>
    <property type="match status" value="1"/>
</dbReference>
<keyword evidence="4 9" id="KW-0812">Transmembrane</keyword>
<keyword evidence="6 9" id="KW-1133">Transmembrane helix</keyword>
<dbReference type="AlphaFoldDB" id="A0A150WFL6"/>
<organism evidence="11 12">
    <name type="scientific">Bdellovibrio bacteriovorus</name>
    <dbReference type="NCBI Taxonomy" id="959"/>
    <lineage>
        <taxon>Bacteria</taxon>
        <taxon>Pseudomonadati</taxon>
        <taxon>Bdellovibrionota</taxon>
        <taxon>Bdellovibrionia</taxon>
        <taxon>Bdellovibrionales</taxon>
        <taxon>Pseudobdellovibrionaceae</taxon>
        <taxon>Bdellovibrio</taxon>
    </lineage>
</organism>
<feature type="compositionally biased region" description="Polar residues" evidence="8">
    <location>
        <begin position="369"/>
        <end position="383"/>
    </location>
</feature>
<evidence type="ECO:0000313" key="11">
    <source>
        <dbReference type="EMBL" id="KYG61826.1"/>
    </source>
</evidence>
<evidence type="ECO:0000256" key="7">
    <source>
        <dbReference type="ARBA" id="ARBA00023136"/>
    </source>
</evidence>
<proteinExistence type="inferred from homology"/>
<feature type="transmembrane region" description="Helical" evidence="9">
    <location>
        <begin position="167"/>
        <end position="187"/>
    </location>
</feature>
<dbReference type="PROSITE" id="PS51352">
    <property type="entry name" value="THIOREDOXIN_2"/>
    <property type="match status" value="1"/>
</dbReference>
<keyword evidence="7 9" id="KW-0472">Membrane</keyword>
<accession>A0A150WFL6</accession>
<feature type="transmembrane region" description="Helical" evidence="9">
    <location>
        <begin position="131"/>
        <end position="155"/>
    </location>
</feature>
<feature type="region of interest" description="Disordered" evidence="8">
    <location>
        <begin position="359"/>
        <end position="383"/>
    </location>
</feature>
<evidence type="ECO:0000256" key="2">
    <source>
        <dbReference type="ARBA" id="ARBA00006143"/>
    </source>
</evidence>
<dbReference type="CDD" id="cd02947">
    <property type="entry name" value="TRX_family"/>
    <property type="match status" value="1"/>
</dbReference>
<evidence type="ECO:0000256" key="6">
    <source>
        <dbReference type="ARBA" id="ARBA00022989"/>
    </source>
</evidence>